<evidence type="ECO:0008006" key="5">
    <source>
        <dbReference type="Google" id="ProtNLM"/>
    </source>
</evidence>
<feature type="region of interest" description="Disordered" evidence="1">
    <location>
        <begin position="28"/>
        <end position="50"/>
    </location>
</feature>
<name>A0A9X0QBI2_9BACT</name>
<evidence type="ECO:0000313" key="3">
    <source>
        <dbReference type="EMBL" id="MBB5327169.1"/>
    </source>
</evidence>
<reference evidence="3 4" key="1">
    <citation type="submission" date="2020-08" db="EMBL/GenBank/DDBJ databases">
        <title>Genomic Encyclopedia of Type Strains, Phase IV (KMG-V): Genome sequencing to study the core and pangenomes of soil and plant-associated prokaryotes.</title>
        <authorList>
            <person name="Whitman W."/>
        </authorList>
    </citation>
    <scope>NUCLEOTIDE SEQUENCE [LARGE SCALE GENOMIC DNA]</scope>
    <source>
        <strain evidence="3 4">X5P2</strain>
    </source>
</reference>
<dbReference type="RefSeq" id="WP_183973581.1">
    <property type="nucleotide sequence ID" value="NZ_JACHEB010000001.1"/>
</dbReference>
<comment type="caution">
    <text evidence="3">The sequence shown here is derived from an EMBL/GenBank/DDBJ whole genome shotgun (WGS) entry which is preliminary data.</text>
</comment>
<keyword evidence="4" id="KW-1185">Reference proteome</keyword>
<evidence type="ECO:0000256" key="1">
    <source>
        <dbReference type="SAM" id="MobiDB-lite"/>
    </source>
</evidence>
<evidence type="ECO:0000313" key="4">
    <source>
        <dbReference type="Proteomes" id="UP000535182"/>
    </source>
</evidence>
<protein>
    <recommendedName>
        <fullName evidence="5">DUF4148 domain-containing protein</fullName>
    </recommendedName>
</protein>
<dbReference type="AlphaFoldDB" id="A0A9X0QBI2"/>
<proteinExistence type="predicted"/>
<accession>A0A9X0QBI2</accession>
<feature type="compositionally biased region" description="Polar residues" evidence="1">
    <location>
        <begin position="28"/>
        <end position="40"/>
    </location>
</feature>
<evidence type="ECO:0000256" key="2">
    <source>
        <dbReference type="SAM" id="SignalP"/>
    </source>
</evidence>
<dbReference type="Proteomes" id="UP000535182">
    <property type="component" value="Unassembled WGS sequence"/>
</dbReference>
<gene>
    <name evidence="3" type="ORF">HDF14_000763</name>
</gene>
<keyword evidence="2" id="KW-0732">Signal</keyword>
<sequence>MNKLTRIGTPLMAVALMSGATFFAHAQANQAPTTETRSWNTPPPGTEQAQSAYRDGVDAAQLDITAKRKVDAKSSHLYLHPPVKGAARDEYRSNFTAGYEAAVKHNSGA</sequence>
<feature type="chain" id="PRO_5040794237" description="DUF4148 domain-containing protein" evidence="2">
    <location>
        <begin position="27"/>
        <end position="109"/>
    </location>
</feature>
<dbReference type="EMBL" id="JACHEB010000001">
    <property type="protein sequence ID" value="MBB5327169.1"/>
    <property type="molecule type" value="Genomic_DNA"/>
</dbReference>
<organism evidence="3 4">
    <name type="scientific">Tunturiibacter gelidiferens</name>
    <dbReference type="NCBI Taxonomy" id="3069689"/>
    <lineage>
        <taxon>Bacteria</taxon>
        <taxon>Pseudomonadati</taxon>
        <taxon>Acidobacteriota</taxon>
        <taxon>Terriglobia</taxon>
        <taxon>Terriglobales</taxon>
        <taxon>Acidobacteriaceae</taxon>
        <taxon>Tunturiibacter</taxon>
    </lineage>
</organism>
<feature type="signal peptide" evidence="2">
    <location>
        <begin position="1"/>
        <end position="26"/>
    </location>
</feature>